<evidence type="ECO:0008006" key="4">
    <source>
        <dbReference type="Google" id="ProtNLM"/>
    </source>
</evidence>
<name>A0A1H8DGT4_9FIRM</name>
<feature type="chain" id="PRO_5011628607" description="Foldase protein PrsA" evidence="1">
    <location>
        <begin position="24"/>
        <end position="347"/>
    </location>
</feature>
<dbReference type="OrthoDB" id="1852469at2"/>
<dbReference type="RefSeq" id="WP_092755874.1">
    <property type="nucleotide sequence ID" value="NZ_FOCG01000003.1"/>
</dbReference>
<dbReference type="InterPro" id="IPR027304">
    <property type="entry name" value="Trigger_fact/SurA_dom_sf"/>
</dbReference>
<evidence type="ECO:0000313" key="2">
    <source>
        <dbReference type="EMBL" id="SEN06521.1"/>
    </source>
</evidence>
<feature type="signal peptide" evidence="1">
    <location>
        <begin position="1"/>
        <end position="23"/>
    </location>
</feature>
<sequence>MKLKKLTASVLAVLMVLSLSACASKNVKWIATDNGKQIPSGIYLTYMLNAYSQAMGKIADKDKNVLKQDIEGVPAAEWIQNKADESLKRHIAIENKAAEQGITISDVERSYIDQQIQYQWQFMSAMYEKNGISYDSYAAVSQNAYLENMLFEAQYGAKGKTPIPDADILKAFQEGYYKTMYVSMSLLDNEGKEKDEEAQKKVVEKADEVYAKATAEGANYSDVILAYEKEQAKAKGEDESTVHEHNESSHVSFIPKESEGYDAEFLKQVGEMKNDEIRVINTGNTVYVLKKLDITQNPLDVENYRTAVMKKLKGDEYNKTILEWADATTVEYNAEAKNLYTPSKLKF</sequence>
<keyword evidence="1" id="KW-0732">Signal</keyword>
<proteinExistence type="predicted"/>
<organism evidence="2 3">
    <name type="scientific">Hydrogenoanaerobacterium saccharovorans</name>
    <dbReference type="NCBI Taxonomy" id="474960"/>
    <lineage>
        <taxon>Bacteria</taxon>
        <taxon>Bacillati</taxon>
        <taxon>Bacillota</taxon>
        <taxon>Clostridia</taxon>
        <taxon>Eubacteriales</taxon>
        <taxon>Oscillospiraceae</taxon>
        <taxon>Hydrogenoanaerobacterium</taxon>
    </lineage>
</organism>
<gene>
    <name evidence="2" type="ORF">SAMN05216180_2605</name>
</gene>
<accession>A0A1H8DGT4</accession>
<dbReference type="EMBL" id="FOCG01000003">
    <property type="protein sequence ID" value="SEN06521.1"/>
    <property type="molecule type" value="Genomic_DNA"/>
</dbReference>
<evidence type="ECO:0000256" key="1">
    <source>
        <dbReference type="SAM" id="SignalP"/>
    </source>
</evidence>
<evidence type="ECO:0000313" key="3">
    <source>
        <dbReference type="Proteomes" id="UP000199158"/>
    </source>
</evidence>
<dbReference type="SUPFAM" id="SSF109998">
    <property type="entry name" value="Triger factor/SurA peptide-binding domain-like"/>
    <property type="match status" value="1"/>
</dbReference>
<keyword evidence="3" id="KW-1185">Reference proteome</keyword>
<dbReference type="STRING" id="474960.SAMN05216180_2605"/>
<dbReference type="AlphaFoldDB" id="A0A1H8DGT4"/>
<protein>
    <recommendedName>
        <fullName evidence="4">Foldase protein PrsA</fullName>
    </recommendedName>
</protein>
<dbReference type="PROSITE" id="PS51257">
    <property type="entry name" value="PROKAR_LIPOPROTEIN"/>
    <property type="match status" value="1"/>
</dbReference>
<dbReference type="Proteomes" id="UP000199158">
    <property type="component" value="Unassembled WGS sequence"/>
</dbReference>
<reference evidence="2 3" key="1">
    <citation type="submission" date="2016-10" db="EMBL/GenBank/DDBJ databases">
        <authorList>
            <person name="de Groot N.N."/>
        </authorList>
    </citation>
    <scope>NUCLEOTIDE SEQUENCE [LARGE SCALE GENOMIC DNA]</scope>
    <source>
        <strain evidence="2 3">CGMCC 1.5070</strain>
    </source>
</reference>